<evidence type="ECO:0000313" key="4">
    <source>
        <dbReference type="Proteomes" id="UP001231189"/>
    </source>
</evidence>
<feature type="region of interest" description="Disordered" evidence="1">
    <location>
        <begin position="374"/>
        <end position="411"/>
    </location>
</feature>
<gene>
    <name evidence="3" type="ORF">QYE76_060370</name>
</gene>
<organism evidence="3 4">
    <name type="scientific">Lolium multiflorum</name>
    <name type="common">Italian ryegrass</name>
    <name type="synonym">Lolium perenne subsp. multiflorum</name>
    <dbReference type="NCBI Taxonomy" id="4521"/>
    <lineage>
        <taxon>Eukaryota</taxon>
        <taxon>Viridiplantae</taxon>
        <taxon>Streptophyta</taxon>
        <taxon>Embryophyta</taxon>
        <taxon>Tracheophyta</taxon>
        <taxon>Spermatophyta</taxon>
        <taxon>Magnoliopsida</taxon>
        <taxon>Liliopsida</taxon>
        <taxon>Poales</taxon>
        <taxon>Poaceae</taxon>
        <taxon>BOP clade</taxon>
        <taxon>Pooideae</taxon>
        <taxon>Poodae</taxon>
        <taxon>Poeae</taxon>
        <taxon>Poeae Chloroplast Group 2 (Poeae type)</taxon>
        <taxon>Loliodinae</taxon>
        <taxon>Loliinae</taxon>
        <taxon>Lolium</taxon>
    </lineage>
</organism>
<sequence>MPEATAVSLPNDVIFDILSRTPMKPVCRFRCVSKGWHGLISDQAFLAAHKLRHTDPLLVDTGFFRGNKKRDLRLMDIDGNIVRVFDGIGGSGMFPTTNLDNLISVWDGSCEGVHHGHESCEIIHVVDPATGEVLFTSPGHEVIEDDAFTEYYKIFSIGRATPSGVYKVVRLNGGDTCDVATLGDDTGWRRKTWPRPVPTYRLDHGCSPVTINGVMYFLIEGTSDLTLQCFDLESERWKDDTIKGPQAIGGAETWSRSKIPVYVTELNGSLCMETKRGIIHTFPTGIGQVARPCDSIGRVTEGFAGRRSEGWASRSPSCSRLYRVAGRCSTVGFDANTFWHARWDNLRHPPHRHLHLRWRKALRSSTRICLMSSRRNMTRSRQPSKPTSSALSTNPLPWRRGRGSHPKAHSMEWTVRPVEERTRSLRQRSTTWWLIRCTATESLVNTLERVALRVVQEIMSHRYSPSGPARGLSRERCLQSHPPLPLAWAAPGVPNSSAYVVYKIGGDPSDYQFLPEAPKEIPHGYACAYIPDGSTGHSRTSDRGPLEQQEERREQILRSKRG</sequence>
<protein>
    <recommendedName>
        <fullName evidence="2">F-box domain-containing protein</fullName>
    </recommendedName>
</protein>
<feature type="compositionally biased region" description="Basic and acidic residues" evidence="1">
    <location>
        <begin position="539"/>
        <end position="562"/>
    </location>
</feature>
<dbReference type="SMART" id="SM00256">
    <property type="entry name" value="FBOX"/>
    <property type="match status" value="1"/>
</dbReference>
<evidence type="ECO:0000259" key="2">
    <source>
        <dbReference type="SMART" id="SM00256"/>
    </source>
</evidence>
<proteinExistence type="predicted"/>
<dbReference type="CDD" id="cd22157">
    <property type="entry name" value="F-box_AtFBW1-like"/>
    <property type="match status" value="1"/>
</dbReference>
<keyword evidence="4" id="KW-1185">Reference proteome</keyword>
<dbReference type="Pfam" id="PF00646">
    <property type="entry name" value="F-box"/>
    <property type="match status" value="1"/>
</dbReference>
<dbReference type="AlphaFoldDB" id="A0AAD8RZU9"/>
<dbReference type="PANTHER" id="PTHR31111">
    <property type="entry name" value="BNAA05G37150D PROTEIN-RELATED"/>
    <property type="match status" value="1"/>
</dbReference>
<accession>A0AAD8RZU9</accession>
<name>A0AAD8RZU9_LOLMU</name>
<evidence type="ECO:0000313" key="3">
    <source>
        <dbReference type="EMBL" id="KAK1642565.1"/>
    </source>
</evidence>
<feature type="compositionally biased region" description="Basic residues" evidence="1">
    <location>
        <begin position="399"/>
        <end position="408"/>
    </location>
</feature>
<feature type="domain" description="F-box" evidence="2">
    <location>
        <begin position="9"/>
        <end position="49"/>
    </location>
</feature>
<feature type="region of interest" description="Disordered" evidence="1">
    <location>
        <begin position="530"/>
        <end position="562"/>
    </location>
</feature>
<dbReference type="SUPFAM" id="SSF81383">
    <property type="entry name" value="F-box domain"/>
    <property type="match status" value="1"/>
</dbReference>
<evidence type="ECO:0000256" key="1">
    <source>
        <dbReference type="SAM" id="MobiDB-lite"/>
    </source>
</evidence>
<reference evidence="3" key="1">
    <citation type="submission" date="2023-07" db="EMBL/GenBank/DDBJ databases">
        <title>A chromosome-level genome assembly of Lolium multiflorum.</title>
        <authorList>
            <person name="Chen Y."/>
            <person name="Copetti D."/>
            <person name="Kolliker R."/>
            <person name="Studer B."/>
        </authorList>
    </citation>
    <scope>NUCLEOTIDE SEQUENCE</scope>
    <source>
        <strain evidence="3">02402/16</strain>
        <tissue evidence="3">Leaf</tissue>
    </source>
</reference>
<comment type="caution">
    <text evidence="3">The sequence shown here is derived from an EMBL/GenBank/DDBJ whole genome shotgun (WGS) entry which is preliminary data.</text>
</comment>
<dbReference type="InterPro" id="IPR036047">
    <property type="entry name" value="F-box-like_dom_sf"/>
</dbReference>
<dbReference type="Proteomes" id="UP001231189">
    <property type="component" value="Unassembled WGS sequence"/>
</dbReference>
<dbReference type="InterPro" id="IPR001810">
    <property type="entry name" value="F-box_dom"/>
</dbReference>
<feature type="compositionally biased region" description="Polar residues" evidence="1">
    <location>
        <begin position="374"/>
        <end position="395"/>
    </location>
</feature>
<dbReference type="Gene3D" id="1.20.1280.50">
    <property type="match status" value="1"/>
</dbReference>
<dbReference type="PANTHER" id="PTHR31111:SF136">
    <property type="entry name" value="F-BOX ASSOCIATED DOMAIN-CONTAINING PROTEIN"/>
    <property type="match status" value="1"/>
</dbReference>
<dbReference type="EMBL" id="JAUUTY010000004">
    <property type="protein sequence ID" value="KAK1642565.1"/>
    <property type="molecule type" value="Genomic_DNA"/>
</dbReference>